<name>A0A6A5JY21_9PLEO</name>
<feature type="chain" id="PRO_5025465233" description="Secreted protein" evidence="1">
    <location>
        <begin position="26"/>
        <end position="183"/>
    </location>
</feature>
<evidence type="ECO:0000313" key="3">
    <source>
        <dbReference type="Proteomes" id="UP000800040"/>
    </source>
</evidence>
<reference evidence="2" key="1">
    <citation type="submission" date="2020-01" db="EMBL/GenBank/DDBJ databases">
        <authorList>
            <consortium name="DOE Joint Genome Institute"/>
            <person name="Haridas S."/>
            <person name="Albert R."/>
            <person name="Binder M."/>
            <person name="Bloem J."/>
            <person name="Labutti K."/>
            <person name="Salamov A."/>
            <person name="Andreopoulos B."/>
            <person name="Baker S.E."/>
            <person name="Barry K."/>
            <person name="Bills G."/>
            <person name="Bluhm B.H."/>
            <person name="Cannon C."/>
            <person name="Castanera R."/>
            <person name="Culley D.E."/>
            <person name="Daum C."/>
            <person name="Ezra D."/>
            <person name="Gonzalez J.B."/>
            <person name="Henrissat B."/>
            <person name="Kuo A."/>
            <person name="Liang C."/>
            <person name="Lipzen A."/>
            <person name="Lutzoni F."/>
            <person name="Magnuson J."/>
            <person name="Mondo S."/>
            <person name="Nolan M."/>
            <person name="Ohm R."/>
            <person name="Pangilinan J."/>
            <person name="Park H.-J."/>
            <person name="Ramirez L."/>
            <person name="Alfaro M."/>
            <person name="Sun H."/>
            <person name="Tritt A."/>
            <person name="Yoshinaga Y."/>
            <person name="Zwiers L.-H."/>
            <person name="Turgeon B.G."/>
            <person name="Goodwin S.B."/>
            <person name="Spatafora J.W."/>
            <person name="Crous P.W."/>
            <person name="Grigoriev I.V."/>
        </authorList>
    </citation>
    <scope>NUCLEOTIDE SEQUENCE</scope>
    <source>
        <strain evidence="2">P77</strain>
    </source>
</reference>
<keyword evidence="1" id="KW-0732">Signal</keyword>
<gene>
    <name evidence="2" type="ORF">BDW02DRAFT_177526</name>
</gene>
<organism evidence="2 3">
    <name type="scientific">Decorospora gaudefroyi</name>
    <dbReference type="NCBI Taxonomy" id="184978"/>
    <lineage>
        <taxon>Eukaryota</taxon>
        <taxon>Fungi</taxon>
        <taxon>Dikarya</taxon>
        <taxon>Ascomycota</taxon>
        <taxon>Pezizomycotina</taxon>
        <taxon>Dothideomycetes</taxon>
        <taxon>Pleosporomycetidae</taxon>
        <taxon>Pleosporales</taxon>
        <taxon>Pleosporineae</taxon>
        <taxon>Pleosporaceae</taxon>
        <taxon>Decorospora</taxon>
    </lineage>
</organism>
<dbReference type="AlphaFoldDB" id="A0A6A5JY21"/>
<evidence type="ECO:0008006" key="4">
    <source>
        <dbReference type="Google" id="ProtNLM"/>
    </source>
</evidence>
<feature type="signal peptide" evidence="1">
    <location>
        <begin position="1"/>
        <end position="25"/>
    </location>
</feature>
<accession>A0A6A5JY21</accession>
<proteinExistence type="predicted"/>
<dbReference type="Proteomes" id="UP000800040">
    <property type="component" value="Unassembled WGS sequence"/>
</dbReference>
<dbReference type="EMBL" id="ML975457">
    <property type="protein sequence ID" value="KAF1829229.1"/>
    <property type="molecule type" value="Genomic_DNA"/>
</dbReference>
<keyword evidence="3" id="KW-1185">Reference proteome</keyword>
<evidence type="ECO:0000313" key="2">
    <source>
        <dbReference type="EMBL" id="KAF1829229.1"/>
    </source>
</evidence>
<evidence type="ECO:0000256" key="1">
    <source>
        <dbReference type="SAM" id="SignalP"/>
    </source>
</evidence>
<sequence length="183" mass="20149">MMSITGSFSSCLNALLVLLRPSASCVDGSRPRLDVTGWEALTSRLNLVEQHERLREPPTTMPSMPVYSLTMPSIQDISGIDTNTMSCCCLLSTHTAFVFLCLNLRSVMDIDTPTSFLPRPHTTTAVMYAEATCTCVAADSLDVQIHDRTRCKPSRPRTDTHVVQCGFEPRSTTYPSARKHPGP</sequence>
<protein>
    <recommendedName>
        <fullName evidence="4">Secreted protein</fullName>
    </recommendedName>
</protein>